<evidence type="ECO:0000313" key="3">
    <source>
        <dbReference type="Proteomes" id="UP000663193"/>
    </source>
</evidence>
<sequence>MSTYYNNIYISGIIAKNLESPSIAVVDHDNWGRKASPGELPDLRYCSDMYSCYWVRDYPNVNNLRFYGAKKVVNDDTVLLAARALREAKKRVIVVTNNAIGRPKFGERPKNDLNIFFQIENVPTNDVTDDKPQGAESRRARVVQYEKSKDSDGVRVYKFSS</sequence>
<evidence type="ECO:0000256" key="1">
    <source>
        <dbReference type="SAM" id="MobiDB-lite"/>
    </source>
</evidence>
<evidence type="ECO:0000313" key="2">
    <source>
        <dbReference type="EMBL" id="QRD00393.1"/>
    </source>
</evidence>
<proteinExistence type="predicted"/>
<dbReference type="AlphaFoldDB" id="A0A7U2I5R5"/>
<protein>
    <submittedName>
        <fullName evidence="2">Uncharacterized protein</fullName>
    </submittedName>
</protein>
<name>A0A7U2I5R5_PHANO</name>
<reference evidence="3" key="1">
    <citation type="journal article" date="2021" name="BMC Genomics">
        <title>Chromosome-level genome assembly and manually-curated proteome of model necrotroph Parastagonospora nodorum Sn15 reveals a genome-wide trove of candidate effector homologs, and redundancy of virulence-related functions within an accessory chromosome.</title>
        <authorList>
            <person name="Bertazzoni S."/>
            <person name="Jones D.A.B."/>
            <person name="Phan H.T."/>
            <person name="Tan K.-C."/>
            <person name="Hane J.K."/>
        </authorList>
    </citation>
    <scope>NUCLEOTIDE SEQUENCE [LARGE SCALE GENOMIC DNA]</scope>
    <source>
        <strain evidence="3">SN15 / ATCC MYA-4574 / FGSC 10173)</strain>
    </source>
</reference>
<dbReference type="EMBL" id="CP069032">
    <property type="protein sequence ID" value="QRD00393.1"/>
    <property type="molecule type" value="Genomic_DNA"/>
</dbReference>
<keyword evidence="3" id="KW-1185">Reference proteome</keyword>
<gene>
    <name evidence="2" type="ORF">JI435_305140</name>
</gene>
<feature type="region of interest" description="Disordered" evidence="1">
    <location>
        <begin position="124"/>
        <end position="146"/>
    </location>
</feature>
<feature type="compositionally biased region" description="Basic and acidic residues" evidence="1">
    <location>
        <begin position="128"/>
        <end position="146"/>
    </location>
</feature>
<dbReference type="Proteomes" id="UP000663193">
    <property type="component" value="Chromosome 10"/>
</dbReference>
<dbReference type="VEuPathDB" id="FungiDB:JI435_305140"/>
<organism evidence="2 3">
    <name type="scientific">Phaeosphaeria nodorum (strain SN15 / ATCC MYA-4574 / FGSC 10173)</name>
    <name type="common">Glume blotch fungus</name>
    <name type="synonym">Parastagonospora nodorum</name>
    <dbReference type="NCBI Taxonomy" id="321614"/>
    <lineage>
        <taxon>Eukaryota</taxon>
        <taxon>Fungi</taxon>
        <taxon>Dikarya</taxon>
        <taxon>Ascomycota</taxon>
        <taxon>Pezizomycotina</taxon>
        <taxon>Dothideomycetes</taxon>
        <taxon>Pleosporomycetidae</taxon>
        <taxon>Pleosporales</taxon>
        <taxon>Pleosporineae</taxon>
        <taxon>Phaeosphaeriaceae</taxon>
        <taxon>Parastagonospora</taxon>
    </lineage>
</organism>
<accession>A0A7U2I5R5</accession>
<dbReference type="OrthoDB" id="5337308at2759"/>